<evidence type="ECO:0000313" key="4">
    <source>
        <dbReference type="Proteomes" id="UP001299046"/>
    </source>
</evidence>
<dbReference type="Proteomes" id="UP001299046">
    <property type="component" value="Unassembled WGS sequence"/>
</dbReference>
<dbReference type="InterPro" id="IPR000073">
    <property type="entry name" value="AB_hydrolase_1"/>
</dbReference>
<gene>
    <name evidence="3" type="ORF">KV112_14080</name>
</gene>
<protein>
    <submittedName>
        <fullName evidence="3">Alpha/beta fold hydrolase</fullName>
    </submittedName>
</protein>
<name>A0ABU5YLB5_9MYCO</name>
<dbReference type="Gene3D" id="3.40.50.1820">
    <property type="entry name" value="alpha/beta hydrolase"/>
    <property type="match status" value="1"/>
</dbReference>
<dbReference type="GO" id="GO:0016787">
    <property type="term" value="F:hydrolase activity"/>
    <property type="evidence" value="ECO:0007669"/>
    <property type="project" value="UniProtKB-KW"/>
</dbReference>
<accession>A0ABU5YLB5</accession>
<dbReference type="InterPro" id="IPR050266">
    <property type="entry name" value="AB_hydrolase_sf"/>
</dbReference>
<keyword evidence="1 3" id="KW-0378">Hydrolase</keyword>
<proteinExistence type="predicted"/>
<dbReference type="PANTHER" id="PTHR43798">
    <property type="entry name" value="MONOACYLGLYCEROL LIPASE"/>
    <property type="match status" value="1"/>
</dbReference>
<dbReference type="SUPFAM" id="SSF53474">
    <property type="entry name" value="alpha/beta-Hydrolases"/>
    <property type="match status" value="1"/>
</dbReference>
<comment type="caution">
    <text evidence="3">The sequence shown here is derived from an EMBL/GenBank/DDBJ whole genome shotgun (WGS) entry which is preliminary data.</text>
</comment>
<dbReference type="InterPro" id="IPR029058">
    <property type="entry name" value="AB_hydrolase_fold"/>
</dbReference>
<keyword evidence="4" id="KW-1185">Reference proteome</keyword>
<evidence type="ECO:0000313" key="3">
    <source>
        <dbReference type="EMBL" id="MEB3050851.1"/>
    </source>
</evidence>
<sequence>MTTTLTEQTVIVAGKPLFVAEAGAGPAVVMLHGGGPGASGVSNYSRNIDALAQHFRVIVPDMPGYGRSTKYVDQGDPFGSLADAIRGLLDELGIATAHLVGNSYGGAAALRLALDTPGRVGKLVLMGPGGIGTTRGLPTAGLNALLAYYGGDGPSRDKLEAFIRTYLVYDGASVPDELIDLRYSASIAPEVVANPPLRRPSGPMALRTLWRMDLTRDKRLATLDNPTLVLWGRDDKVNKPAGGPLLLNTLPNAELVMTSRTGHWMQWERAELFNRLVTDFLGASSVFDR</sequence>
<feature type="domain" description="AB hydrolase-1" evidence="2">
    <location>
        <begin position="26"/>
        <end position="269"/>
    </location>
</feature>
<dbReference type="PRINTS" id="PR00412">
    <property type="entry name" value="EPOXHYDRLASE"/>
</dbReference>
<dbReference type="EMBL" id="JAYJJT010000015">
    <property type="protein sequence ID" value="MEB3050851.1"/>
    <property type="molecule type" value="Genomic_DNA"/>
</dbReference>
<dbReference type="PANTHER" id="PTHR43798:SF31">
    <property type="entry name" value="AB HYDROLASE SUPERFAMILY PROTEIN YCLE"/>
    <property type="match status" value="1"/>
</dbReference>
<evidence type="ECO:0000259" key="2">
    <source>
        <dbReference type="Pfam" id="PF00561"/>
    </source>
</evidence>
<dbReference type="InterPro" id="IPR000639">
    <property type="entry name" value="Epox_hydrolase-like"/>
</dbReference>
<reference evidence="3 4" key="1">
    <citation type="submission" date="2023-12" db="EMBL/GenBank/DDBJ databases">
        <title>Description of new species of Mycobacterium terrae complex isolated from sewage at the Sao Paulo Zoological Park Foundation in Brazil.</title>
        <authorList>
            <person name="Romagnoli C.L."/>
            <person name="Conceicao E.C."/>
            <person name="Machado E."/>
            <person name="Barreto L.B.P.F."/>
            <person name="Sharma A."/>
            <person name="Silva N.M."/>
            <person name="Marques L.E."/>
            <person name="Juliana M.A."/>
            <person name="Lourenco M.C.S."/>
            <person name="Digiampietri L.A."/>
            <person name="Suffys P.N."/>
            <person name="Viana-Niero C."/>
        </authorList>
    </citation>
    <scope>NUCLEOTIDE SEQUENCE [LARGE SCALE GENOMIC DNA]</scope>
    <source>
        <strain evidence="3 4">MYC123</strain>
    </source>
</reference>
<organism evidence="3 4">
    <name type="scientific">[Mycobacterium] zoologicum</name>
    <dbReference type="NCBI Taxonomy" id="2872311"/>
    <lineage>
        <taxon>Bacteria</taxon>
        <taxon>Bacillati</taxon>
        <taxon>Actinomycetota</taxon>
        <taxon>Actinomycetes</taxon>
        <taxon>Mycobacteriales</taxon>
        <taxon>Mycobacteriaceae</taxon>
        <taxon>Mycolicibacter</taxon>
    </lineage>
</organism>
<dbReference type="PRINTS" id="PR00111">
    <property type="entry name" value="ABHYDROLASE"/>
</dbReference>
<evidence type="ECO:0000256" key="1">
    <source>
        <dbReference type="ARBA" id="ARBA00022801"/>
    </source>
</evidence>
<dbReference type="RefSeq" id="WP_224864897.1">
    <property type="nucleotide sequence ID" value="NZ_JAYJJS010000001.1"/>
</dbReference>
<dbReference type="Pfam" id="PF00561">
    <property type="entry name" value="Abhydrolase_1"/>
    <property type="match status" value="1"/>
</dbReference>